<organism evidence="1 2">
    <name type="scientific">Meloidogyne enterolobii</name>
    <name type="common">Root-knot nematode worm</name>
    <name type="synonym">Meloidogyne mayaguensis</name>
    <dbReference type="NCBI Taxonomy" id="390850"/>
    <lineage>
        <taxon>Eukaryota</taxon>
        <taxon>Metazoa</taxon>
        <taxon>Ecdysozoa</taxon>
        <taxon>Nematoda</taxon>
        <taxon>Chromadorea</taxon>
        <taxon>Rhabditida</taxon>
        <taxon>Tylenchina</taxon>
        <taxon>Tylenchomorpha</taxon>
        <taxon>Tylenchoidea</taxon>
        <taxon>Meloidogynidae</taxon>
        <taxon>Meloidogyninae</taxon>
        <taxon>Meloidogyne</taxon>
    </lineage>
</organism>
<proteinExistence type="predicted"/>
<name>A0A6V7Y2F1_MELEN</name>
<dbReference type="OrthoDB" id="5901865at2759"/>
<protein>
    <submittedName>
        <fullName evidence="1">Uncharacterized protein</fullName>
    </submittedName>
</protein>
<dbReference type="AlphaFoldDB" id="A0A6V7Y2F1"/>
<gene>
    <name evidence="1" type="ORF">MENT_LOCUS58830</name>
</gene>
<comment type="caution">
    <text evidence="1">The sequence shown here is derived from an EMBL/GenBank/DDBJ whole genome shotgun (WGS) entry which is preliminary data.</text>
</comment>
<sequence>MLGYKFEQICGGPPFFFCYIEEKYSQLFSQLNEEFFNITFEEENFLKEEEETMTVIRTNDKLLILQFLIQYSPTTTTTKSSLQNKFKQKLNKLLFGNLTEENNYLKFNFICLFPPQINIILAVKQSNILINILKQKINYE</sequence>
<accession>A0A6V7Y2F1</accession>
<evidence type="ECO:0000313" key="2">
    <source>
        <dbReference type="Proteomes" id="UP000580250"/>
    </source>
</evidence>
<evidence type="ECO:0000313" key="1">
    <source>
        <dbReference type="EMBL" id="CAD2205047.1"/>
    </source>
</evidence>
<dbReference type="EMBL" id="CAJEWN010002728">
    <property type="protein sequence ID" value="CAD2205047.1"/>
    <property type="molecule type" value="Genomic_DNA"/>
</dbReference>
<dbReference type="Proteomes" id="UP000580250">
    <property type="component" value="Unassembled WGS sequence"/>
</dbReference>
<reference evidence="1 2" key="1">
    <citation type="submission" date="2020-08" db="EMBL/GenBank/DDBJ databases">
        <authorList>
            <person name="Koutsovoulos G."/>
            <person name="Danchin GJ E."/>
        </authorList>
    </citation>
    <scope>NUCLEOTIDE SEQUENCE [LARGE SCALE GENOMIC DNA]</scope>
</reference>